<dbReference type="PROSITE" id="PS50977">
    <property type="entry name" value="HTH_TETR_2"/>
    <property type="match status" value="1"/>
</dbReference>
<sequence length="178" mass="18807">MIEAGFTLLAEGGWPAVTTRAVAERAGTNVGLIHYHFGGLPGLHEAIARRAGDEIVGSVVDVLVEAPDPAAALDTVRALVPATTADGQRMRLAVEVMAGSLRDPVLGEVLRQELRRARERIGARLAELHPSWSPERRAGAATVIVALVDGLLLHRLLDTALPVDEALTALGDLLGDRP</sequence>
<proteinExistence type="predicted"/>
<evidence type="ECO:0000256" key="2">
    <source>
        <dbReference type="ARBA" id="ARBA00023015"/>
    </source>
</evidence>
<dbReference type="InterPro" id="IPR036271">
    <property type="entry name" value="Tet_transcr_reg_TetR-rel_C_sf"/>
</dbReference>
<name>A0A8J4EL26_9ACTN</name>
<dbReference type="PANTHER" id="PTHR30055:SF226">
    <property type="entry name" value="HTH-TYPE TRANSCRIPTIONAL REGULATOR PKSA"/>
    <property type="match status" value="1"/>
</dbReference>
<dbReference type="InterPro" id="IPR009057">
    <property type="entry name" value="Homeodomain-like_sf"/>
</dbReference>
<dbReference type="InterPro" id="IPR039538">
    <property type="entry name" value="BetI_C"/>
</dbReference>
<accession>A0A8J4EL26</accession>
<keyword evidence="8" id="KW-1185">Reference proteome</keyword>
<protein>
    <recommendedName>
        <fullName evidence="6">HTH tetR-type domain-containing protein</fullName>
    </recommendedName>
</protein>
<evidence type="ECO:0000256" key="1">
    <source>
        <dbReference type="ARBA" id="ARBA00022491"/>
    </source>
</evidence>
<dbReference type="InterPro" id="IPR050109">
    <property type="entry name" value="HTH-type_TetR-like_transc_reg"/>
</dbReference>
<reference evidence="8" key="1">
    <citation type="journal article" date="2021" name="Int. J. Syst. Evol. Microbiol.">
        <title>Actinocatenispora comari sp. nov., an endophytic actinomycete isolated from aerial parts of Comarum salesowianum.</title>
        <authorList>
            <person name="Oyunbileg N."/>
            <person name="Iizaka Y."/>
            <person name="Hamada M."/>
            <person name="Davaapurev B.O."/>
            <person name="Fukumoto A."/>
            <person name="Tsetseg B."/>
            <person name="Kato F."/>
            <person name="Tamura T."/>
            <person name="Batkhuu J."/>
            <person name="Anzai Y."/>
        </authorList>
    </citation>
    <scope>NUCLEOTIDE SEQUENCE [LARGE SCALE GENOMIC DNA]</scope>
    <source>
        <strain evidence="8">NUM-2625</strain>
    </source>
</reference>
<dbReference type="Proteomes" id="UP000614996">
    <property type="component" value="Unassembled WGS sequence"/>
</dbReference>
<dbReference type="InterPro" id="IPR001647">
    <property type="entry name" value="HTH_TetR"/>
</dbReference>
<keyword evidence="3 5" id="KW-0238">DNA-binding</keyword>
<evidence type="ECO:0000256" key="4">
    <source>
        <dbReference type="ARBA" id="ARBA00023163"/>
    </source>
</evidence>
<dbReference type="Gene3D" id="1.10.357.10">
    <property type="entry name" value="Tetracycline Repressor, domain 2"/>
    <property type="match status" value="1"/>
</dbReference>
<comment type="caution">
    <text evidence="7">The sequence shown here is derived from an EMBL/GenBank/DDBJ whole genome shotgun (WGS) entry which is preliminary data.</text>
</comment>
<evidence type="ECO:0000259" key="6">
    <source>
        <dbReference type="PROSITE" id="PS50977"/>
    </source>
</evidence>
<evidence type="ECO:0000313" key="7">
    <source>
        <dbReference type="EMBL" id="GIL28026.1"/>
    </source>
</evidence>
<gene>
    <name evidence="7" type="ORF">NUM_32800</name>
</gene>
<evidence type="ECO:0000313" key="8">
    <source>
        <dbReference type="Proteomes" id="UP000614996"/>
    </source>
</evidence>
<evidence type="ECO:0000256" key="3">
    <source>
        <dbReference type="ARBA" id="ARBA00023125"/>
    </source>
</evidence>
<dbReference type="EMBL" id="BOPO01000055">
    <property type="protein sequence ID" value="GIL28026.1"/>
    <property type="molecule type" value="Genomic_DNA"/>
</dbReference>
<dbReference type="GO" id="GO:0003700">
    <property type="term" value="F:DNA-binding transcription factor activity"/>
    <property type="evidence" value="ECO:0007669"/>
    <property type="project" value="TreeGrafter"/>
</dbReference>
<organism evidence="7 8">
    <name type="scientific">Actinocatenispora comari</name>
    <dbReference type="NCBI Taxonomy" id="2807577"/>
    <lineage>
        <taxon>Bacteria</taxon>
        <taxon>Bacillati</taxon>
        <taxon>Actinomycetota</taxon>
        <taxon>Actinomycetes</taxon>
        <taxon>Micromonosporales</taxon>
        <taxon>Micromonosporaceae</taxon>
        <taxon>Actinocatenispora</taxon>
    </lineage>
</organism>
<dbReference type="PANTHER" id="PTHR30055">
    <property type="entry name" value="HTH-TYPE TRANSCRIPTIONAL REGULATOR RUTR"/>
    <property type="match status" value="1"/>
</dbReference>
<feature type="domain" description="HTH tetR-type" evidence="6">
    <location>
        <begin position="1"/>
        <end position="55"/>
    </location>
</feature>
<dbReference type="SUPFAM" id="SSF46689">
    <property type="entry name" value="Homeodomain-like"/>
    <property type="match status" value="1"/>
</dbReference>
<dbReference type="AlphaFoldDB" id="A0A8J4EL26"/>
<keyword evidence="4" id="KW-0804">Transcription</keyword>
<dbReference type="Pfam" id="PF00440">
    <property type="entry name" value="TetR_N"/>
    <property type="match status" value="1"/>
</dbReference>
<evidence type="ECO:0000256" key="5">
    <source>
        <dbReference type="PROSITE-ProRule" id="PRU00335"/>
    </source>
</evidence>
<dbReference type="SUPFAM" id="SSF48498">
    <property type="entry name" value="Tetracyclin repressor-like, C-terminal domain"/>
    <property type="match status" value="1"/>
</dbReference>
<dbReference type="Pfam" id="PF13977">
    <property type="entry name" value="TetR_C_6"/>
    <property type="match status" value="1"/>
</dbReference>
<feature type="DNA-binding region" description="H-T-H motif" evidence="5">
    <location>
        <begin position="18"/>
        <end position="37"/>
    </location>
</feature>
<dbReference type="GO" id="GO:0000976">
    <property type="term" value="F:transcription cis-regulatory region binding"/>
    <property type="evidence" value="ECO:0007669"/>
    <property type="project" value="TreeGrafter"/>
</dbReference>
<keyword evidence="2" id="KW-0805">Transcription regulation</keyword>
<keyword evidence="1" id="KW-0678">Repressor</keyword>